<accession>J9HI42</accession>
<gene>
    <name evidence="2" type="ORF">AaeL_AAEL016995</name>
</gene>
<dbReference type="HOGENOM" id="CLU_009163_1_1_1"/>
<reference evidence="2" key="2">
    <citation type="journal article" date="2007" name="Science">
        <title>Genome sequence of Aedes aegypti, a major arbovirus vector.</title>
        <authorList>
            <person name="Nene V."/>
            <person name="Wortman J.R."/>
            <person name="Lawson D."/>
            <person name="Haas B."/>
            <person name="Kodira C."/>
            <person name="Tu Z.J."/>
            <person name="Loftus B."/>
            <person name="Xi Z."/>
            <person name="Megy K."/>
            <person name="Grabherr M."/>
            <person name="Ren Q."/>
            <person name="Zdobnov E.M."/>
            <person name="Lobo N.F."/>
            <person name="Campbell K.S."/>
            <person name="Brown S.E."/>
            <person name="Bonaldo M.F."/>
            <person name="Zhu J."/>
            <person name="Sinkins S.P."/>
            <person name="Hogenkamp D.G."/>
            <person name="Amedeo P."/>
            <person name="Arensburger P."/>
            <person name="Atkinson P.W."/>
            <person name="Bidwell S."/>
            <person name="Biedler J."/>
            <person name="Birney E."/>
            <person name="Bruggner R.V."/>
            <person name="Costas J."/>
            <person name="Coy M.R."/>
            <person name="Crabtree J."/>
            <person name="Crawford M."/>
            <person name="Debruyn B."/>
            <person name="Decaprio D."/>
            <person name="Eiglmeier K."/>
            <person name="Eisenstadt E."/>
            <person name="El-Dorry H."/>
            <person name="Gelbart W.M."/>
            <person name="Gomes S.L."/>
            <person name="Hammond M."/>
            <person name="Hannick L.I."/>
            <person name="Hogan J.R."/>
            <person name="Holmes M.H."/>
            <person name="Jaffe D."/>
            <person name="Johnston J.S."/>
            <person name="Kennedy R.C."/>
            <person name="Koo H."/>
            <person name="Kravitz S."/>
            <person name="Kriventseva E.V."/>
            <person name="Kulp D."/>
            <person name="Labutti K."/>
            <person name="Lee E."/>
            <person name="Li S."/>
            <person name="Lovin D.D."/>
            <person name="Mao C."/>
            <person name="Mauceli E."/>
            <person name="Menck C.F."/>
            <person name="Miller J.R."/>
            <person name="Montgomery P."/>
            <person name="Mori A."/>
            <person name="Nascimento A.L."/>
            <person name="Naveira H.F."/>
            <person name="Nusbaum C."/>
            <person name="O'leary S."/>
            <person name="Orvis J."/>
            <person name="Pertea M."/>
            <person name="Quesneville H."/>
            <person name="Reidenbach K.R."/>
            <person name="Rogers Y.H."/>
            <person name="Roth C.W."/>
            <person name="Schneider J.R."/>
            <person name="Schatz M."/>
            <person name="Shumway M."/>
            <person name="Stanke M."/>
            <person name="Stinson E.O."/>
            <person name="Tubio J.M."/>
            <person name="Vanzee J.P."/>
            <person name="Verjovski-Almeida S."/>
            <person name="Werner D."/>
            <person name="White O."/>
            <person name="Wyder S."/>
            <person name="Zeng Q."/>
            <person name="Zhao Q."/>
            <person name="Zhao Y."/>
            <person name="Hill C.A."/>
            <person name="Raikhel A.S."/>
            <person name="Soares M.B."/>
            <person name="Knudson D.L."/>
            <person name="Lee N.H."/>
            <person name="Galagan J."/>
            <person name="Salzberg S.L."/>
            <person name="Paulsen I.T."/>
            <person name="Dimopoulos G."/>
            <person name="Collins F.H."/>
            <person name="Birren B."/>
            <person name="Fraser-Liggett C.M."/>
            <person name="Severson D.W."/>
        </authorList>
    </citation>
    <scope>NUCLEOTIDE SEQUENCE [LARGE SCALE GENOMIC DNA]</scope>
    <source>
        <strain evidence="2">Liverpool</strain>
    </source>
</reference>
<reference evidence="2" key="1">
    <citation type="submission" date="2005-10" db="EMBL/GenBank/DDBJ databases">
        <authorList>
            <person name="Loftus B.J."/>
            <person name="Nene V.M."/>
            <person name="Hannick L.I."/>
            <person name="Bidwell S."/>
            <person name="Haas B."/>
            <person name="Amedeo P."/>
            <person name="Orvis J."/>
            <person name="Wortman J.R."/>
            <person name="White O.R."/>
            <person name="Salzberg S."/>
            <person name="Shumway M."/>
            <person name="Koo H."/>
            <person name="Zhao Y."/>
            <person name="Holmes M."/>
            <person name="Miller J."/>
            <person name="Schatz M."/>
            <person name="Pop M."/>
            <person name="Pai G."/>
            <person name="Utterback T."/>
            <person name="Rogers Y.-H."/>
            <person name="Kravitz S."/>
            <person name="Fraser C.M."/>
        </authorList>
    </citation>
    <scope>NUCLEOTIDE SEQUENCE</scope>
    <source>
        <strain evidence="2">Liverpool</strain>
    </source>
</reference>
<dbReference type="InterPro" id="IPR019651">
    <property type="entry name" value="Glutamate_DH_NAD-spec"/>
</dbReference>
<dbReference type="Pfam" id="PF10712">
    <property type="entry name" value="NAD-GH"/>
    <property type="match status" value="1"/>
</dbReference>
<name>J9HI42_AEDAE</name>
<feature type="region of interest" description="Disordered" evidence="1">
    <location>
        <begin position="16"/>
        <end position="37"/>
    </location>
</feature>
<proteinExistence type="predicted"/>
<evidence type="ECO:0000313" key="3">
    <source>
        <dbReference type="Proteomes" id="UP000682892"/>
    </source>
</evidence>
<dbReference type="Proteomes" id="UP000682892">
    <property type="component" value="Unassembled WGS sequence"/>
</dbReference>
<dbReference type="EMBL" id="CH477301">
    <property type="protein sequence ID" value="EJY57529.1"/>
    <property type="molecule type" value="Genomic_DNA"/>
</dbReference>
<protein>
    <submittedName>
        <fullName evidence="2">AAEL016995-PA</fullName>
    </submittedName>
</protein>
<dbReference type="PaxDb" id="7159-AAEL016995-PA"/>
<reference evidence="2" key="3">
    <citation type="submission" date="2012-09" db="EMBL/GenBank/DDBJ databases">
        <authorList>
            <consortium name="VectorBase"/>
        </authorList>
    </citation>
    <scope>NUCLEOTIDE SEQUENCE</scope>
    <source>
        <strain evidence="2">Liverpool</strain>
    </source>
</reference>
<feature type="compositionally biased region" description="Low complexity" evidence="1">
    <location>
        <begin position="24"/>
        <end position="35"/>
    </location>
</feature>
<sequence>MRSTAANGLVDFLDGGSGSGSGTRGSTSTGSWGTTWESRHTSWGTTGTLVQLGDDGIADGFQLLLTVFVLLLLGQLVGIEPLDGIVALVHDEGLIAIGDLVLQLVVLHGGLHVEAVRLQSVLGRDGFLLLLVLRAVFLRFVDHAFDILLAETALVVGDGDLVFLVGRLLEGSHIQDTVGIDIEGDLNLGYTAGSWWDSGQFELAEQVVVLGHGTFTFEHLDQHTGLVVRVGGEGLGLLGWNGGVTLDQNAHDTSGSFDTERQWSNVKQQQVLHFFGLVSVQDSGLNSSAVGDGFIGIDRLVQLLAVEEVLEELLYLGDTGGSSDKDDVVDAGLVHLGITDGLFDGFHGGTEQIGVQFLETGTGDRGVEVSSLEQRVNLNAGLGRRRQSTLRAFASRAQTTQGALVRRQILLVLALEFLGEVIHQSVVKVLTTKMGVTGGGLDLKDTVIDGQD</sequence>
<organism evidence="2 3">
    <name type="scientific">Aedes aegypti</name>
    <name type="common">Yellowfever mosquito</name>
    <name type="synonym">Culex aegypti</name>
    <dbReference type="NCBI Taxonomy" id="7159"/>
    <lineage>
        <taxon>Eukaryota</taxon>
        <taxon>Metazoa</taxon>
        <taxon>Ecdysozoa</taxon>
        <taxon>Arthropoda</taxon>
        <taxon>Hexapoda</taxon>
        <taxon>Insecta</taxon>
        <taxon>Pterygota</taxon>
        <taxon>Neoptera</taxon>
        <taxon>Endopterygota</taxon>
        <taxon>Diptera</taxon>
        <taxon>Nematocera</taxon>
        <taxon>Culicoidea</taxon>
        <taxon>Culicidae</taxon>
        <taxon>Culicinae</taxon>
        <taxon>Aedini</taxon>
        <taxon>Aedes</taxon>
        <taxon>Stegomyia</taxon>
    </lineage>
</organism>
<evidence type="ECO:0000313" key="2">
    <source>
        <dbReference type="EMBL" id="EJY57529.1"/>
    </source>
</evidence>
<dbReference type="eggNOG" id="ENOG502QV65">
    <property type="taxonomic scope" value="Eukaryota"/>
</dbReference>
<dbReference type="AlphaFoldDB" id="J9HI42"/>
<evidence type="ECO:0000256" key="1">
    <source>
        <dbReference type="SAM" id="MobiDB-lite"/>
    </source>
</evidence>
<dbReference type="STRING" id="7159.J9HI42"/>
<dbReference type="PhylomeDB" id="J9HI42"/>